<dbReference type="PANTHER" id="PTHR12496">
    <property type="entry name" value="CGI-41 METHYLTRANSFERASE"/>
    <property type="match status" value="1"/>
</dbReference>
<name>M2YNM2_DOTSN</name>
<sequence>MHHEQIGPENPLPHTDVFSSTEEYVGSLLDFVGTNDVLRNLCGGVHILDFFTSAPSLYSRILPEDWRDFFTSHDVMDILDLLMREDLNIFSMAEDHQPASWKDGPPPPETLLDYVRTVRKHLLNREPGGSQCTRNRAMKPTQKLARHVAVGMNVKKVHEVGLFACYLNKLTEDIARQRSDPISHLVDFGSGQNYLGRVLASEPYNQNIVAVESKQANAERAKELDVFAKLTEKQKLMRNKKAFRKGRETPGSESEPKPEAPVVSLPTPPNLSADEATSAPTVELPTAGTGKIQYVEHRIQDGDLSEVISDIPSENKNLMVMSLHSCGNLVHHGLRSLLQNDEVKAVAMVGCCYNLVTERLGPATYKLPELRPTTHEHPRLTKTGEACDPHGFPMSSRLCNYYNEDQAQDTDKGVRLNITSRMMAVQAPGNWGPKDSESFFTRHFYRALLQRIFLDRGVVGQPTLECIGGRSPAGHSSGGTPIVIGSLRKSCYDSFVTYVRGALEKLMNDSKKGDVFKERMGGMTDHEIEDYEKQYRSGKKELSVIWSLMAFSAGVIEATIVVDRWLWLKEQDDVQEAWVEPVFDYKFSPRNLVVVGIKR</sequence>
<gene>
    <name evidence="3" type="ORF">DOTSEDRAFT_54387</name>
</gene>
<dbReference type="Proteomes" id="UP000016933">
    <property type="component" value="Unassembled WGS sequence"/>
</dbReference>
<reference evidence="4" key="1">
    <citation type="journal article" date="2012" name="PLoS Genet.">
        <title>The genomes of the fungal plant pathogens Cladosporium fulvum and Dothistroma septosporum reveal adaptation to different hosts and lifestyles but also signatures of common ancestry.</title>
        <authorList>
            <person name="de Wit P.J.G.M."/>
            <person name="van der Burgt A."/>
            <person name="Oekmen B."/>
            <person name="Stergiopoulos I."/>
            <person name="Abd-Elsalam K.A."/>
            <person name="Aerts A.L."/>
            <person name="Bahkali A.H."/>
            <person name="Beenen H.G."/>
            <person name="Chettri P."/>
            <person name="Cox M.P."/>
            <person name="Datema E."/>
            <person name="de Vries R.P."/>
            <person name="Dhillon B."/>
            <person name="Ganley A.R."/>
            <person name="Griffiths S.A."/>
            <person name="Guo Y."/>
            <person name="Hamelin R.C."/>
            <person name="Henrissat B."/>
            <person name="Kabir M.S."/>
            <person name="Jashni M.K."/>
            <person name="Kema G."/>
            <person name="Klaubauf S."/>
            <person name="Lapidus A."/>
            <person name="Levasseur A."/>
            <person name="Lindquist E."/>
            <person name="Mehrabi R."/>
            <person name="Ohm R.A."/>
            <person name="Owen T.J."/>
            <person name="Salamov A."/>
            <person name="Schwelm A."/>
            <person name="Schijlen E."/>
            <person name="Sun H."/>
            <person name="van den Burg H.A."/>
            <person name="van Ham R.C.H.J."/>
            <person name="Zhang S."/>
            <person name="Goodwin S.B."/>
            <person name="Grigoriev I.V."/>
            <person name="Collemare J."/>
            <person name="Bradshaw R.E."/>
        </authorList>
    </citation>
    <scope>NUCLEOTIDE SEQUENCE [LARGE SCALE GENOMIC DNA]</scope>
    <source>
        <strain evidence="4">NZE10 / CBS 128990</strain>
    </source>
</reference>
<dbReference type="Pfam" id="PF13679">
    <property type="entry name" value="Methyltransf_32"/>
    <property type="match status" value="1"/>
</dbReference>
<protein>
    <recommendedName>
        <fullName evidence="2">Methyltransferase domain-containing protein</fullName>
    </recommendedName>
</protein>
<dbReference type="OMA" id="LQAPYNW"/>
<proteinExistence type="predicted"/>
<feature type="compositionally biased region" description="Basic and acidic residues" evidence="1">
    <location>
        <begin position="245"/>
        <end position="258"/>
    </location>
</feature>
<dbReference type="InterPro" id="IPR025714">
    <property type="entry name" value="Methyltranfer_dom"/>
</dbReference>
<feature type="region of interest" description="Disordered" evidence="1">
    <location>
        <begin position="239"/>
        <end position="283"/>
    </location>
</feature>
<dbReference type="EMBL" id="KB446540">
    <property type="protein sequence ID" value="EME43620.1"/>
    <property type="molecule type" value="Genomic_DNA"/>
</dbReference>
<dbReference type="OrthoDB" id="10258156at2759"/>
<evidence type="ECO:0000259" key="2">
    <source>
        <dbReference type="Pfam" id="PF13679"/>
    </source>
</evidence>
<dbReference type="HOGENOM" id="CLU_016581_1_0_1"/>
<accession>M2YNM2</accession>
<dbReference type="STRING" id="675120.M2YNM2"/>
<dbReference type="eggNOG" id="KOG2651">
    <property type="taxonomic scope" value="Eukaryota"/>
</dbReference>
<evidence type="ECO:0000256" key="1">
    <source>
        <dbReference type="SAM" id="MobiDB-lite"/>
    </source>
</evidence>
<dbReference type="InterPro" id="IPR052220">
    <property type="entry name" value="METTL25"/>
</dbReference>
<evidence type="ECO:0000313" key="3">
    <source>
        <dbReference type="EMBL" id="EME43620.1"/>
    </source>
</evidence>
<organism evidence="3 4">
    <name type="scientific">Dothistroma septosporum (strain NZE10 / CBS 128990)</name>
    <name type="common">Red band needle blight fungus</name>
    <name type="synonym">Mycosphaerella pini</name>
    <dbReference type="NCBI Taxonomy" id="675120"/>
    <lineage>
        <taxon>Eukaryota</taxon>
        <taxon>Fungi</taxon>
        <taxon>Dikarya</taxon>
        <taxon>Ascomycota</taxon>
        <taxon>Pezizomycotina</taxon>
        <taxon>Dothideomycetes</taxon>
        <taxon>Dothideomycetidae</taxon>
        <taxon>Mycosphaerellales</taxon>
        <taxon>Mycosphaerellaceae</taxon>
        <taxon>Dothistroma</taxon>
    </lineage>
</organism>
<dbReference type="AlphaFoldDB" id="M2YNM2"/>
<feature type="domain" description="Methyltransferase" evidence="2">
    <location>
        <begin position="155"/>
        <end position="358"/>
    </location>
</feature>
<reference evidence="3 4" key="2">
    <citation type="journal article" date="2012" name="PLoS Pathog.">
        <title>Diverse lifestyles and strategies of plant pathogenesis encoded in the genomes of eighteen Dothideomycetes fungi.</title>
        <authorList>
            <person name="Ohm R.A."/>
            <person name="Feau N."/>
            <person name="Henrissat B."/>
            <person name="Schoch C.L."/>
            <person name="Horwitz B.A."/>
            <person name="Barry K.W."/>
            <person name="Condon B.J."/>
            <person name="Copeland A.C."/>
            <person name="Dhillon B."/>
            <person name="Glaser F."/>
            <person name="Hesse C.N."/>
            <person name="Kosti I."/>
            <person name="LaButti K."/>
            <person name="Lindquist E.A."/>
            <person name="Lucas S."/>
            <person name="Salamov A.A."/>
            <person name="Bradshaw R.E."/>
            <person name="Ciuffetti L."/>
            <person name="Hamelin R.C."/>
            <person name="Kema G.H.J."/>
            <person name="Lawrence C."/>
            <person name="Scott J.A."/>
            <person name="Spatafora J.W."/>
            <person name="Turgeon B.G."/>
            <person name="de Wit P.J.G.M."/>
            <person name="Zhong S."/>
            <person name="Goodwin S.B."/>
            <person name="Grigoriev I.V."/>
        </authorList>
    </citation>
    <scope>NUCLEOTIDE SEQUENCE [LARGE SCALE GENOMIC DNA]</scope>
    <source>
        <strain evidence="4">NZE10 / CBS 128990</strain>
    </source>
</reference>
<keyword evidence="4" id="KW-1185">Reference proteome</keyword>
<dbReference type="PANTHER" id="PTHR12496:SF0">
    <property type="entry name" value="METHYLTRANSFERASE DOMAIN-CONTAINING PROTEIN"/>
    <property type="match status" value="1"/>
</dbReference>
<evidence type="ECO:0000313" key="4">
    <source>
        <dbReference type="Proteomes" id="UP000016933"/>
    </source>
</evidence>